<evidence type="ECO:0000313" key="2">
    <source>
        <dbReference type="EMBL" id="CBY24853.1"/>
    </source>
</evidence>
<dbReference type="Proteomes" id="UP000001307">
    <property type="component" value="Unassembled WGS sequence"/>
</dbReference>
<evidence type="ECO:0000313" key="3">
    <source>
        <dbReference type="Proteomes" id="UP000001307"/>
    </source>
</evidence>
<proteinExistence type="predicted"/>
<dbReference type="Pfam" id="PF00043">
    <property type="entry name" value="GST_C"/>
    <property type="match status" value="1"/>
</dbReference>
<evidence type="ECO:0000259" key="1">
    <source>
        <dbReference type="Pfam" id="PF00043"/>
    </source>
</evidence>
<dbReference type="InterPro" id="IPR036282">
    <property type="entry name" value="Glutathione-S-Trfase_C_sf"/>
</dbReference>
<dbReference type="InParanoid" id="E4XK76"/>
<feature type="domain" description="Glutathione S-transferase C-terminal" evidence="1">
    <location>
        <begin position="48"/>
        <end position="110"/>
    </location>
</feature>
<dbReference type="EMBL" id="FN653063">
    <property type="protein sequence ID" value="CBY24853.1"/>
    <property type="molecule type" value="Genomic_DNA"/>
</dbReference>
<dbReference type="OrthoDB" id="422574at2759"/>
<dbReference type="InterPro" id="IPR004046">
    <property type="entry name" value="GST_C"/>
</dbReference>
<reference evidence="2" key="1">
    <citation type="journal article" date="2010" name="Science">
        <title>Plasticity of animal genome architecture unmasked by rapid evolution of a pelagic tunicate.</title>
        <authorList>
            <person name="Denoeud F."/>
            <person name="Henriet S."/>
            <person name="Mungpakdee S."/>
            <person name="Aury J.M."/>
            <person name="Da Silva C."/>
            <person name="Brinkmann H."/>
            <person name="Mikhaleva J."/>
            <person name="Olsen L.C."/>
            <person name="Jubin C."/>
            <person name="Canestro C."/>
            <person name="Bouquet J.M."/>
            <person name="Danks G."/>
            <person name="Poulain J."/>
            <person name="Campsteijn C."/>
            <person name="Adamski M."/>
            <person name="Cross I."/>
            <person name="Yadetie F."/>
            <person name="Muffato M."/>
            <person name="Louis A."/>
            <person name="Butcher S."/>
            <person name="Tsagkogeorga G."/>
            <person name="Konrad A."/>
            <person name="Singh S."/>
            <person name="Jensen M.F."/>
            <person name="Cong E.H."/>
            <person name="Eikeseth-Otteraa H."/>
            <person name="Noel B."/>
            <person name="Anthouard V."/>
            <person name="Porcel B.M."/>
            <person name="Kachouri-Lafond R."/>
            <person name="Nishino A."/>
            <person name="Ugolini M."/>
            <person name="Chourrout P."/>
            <person name="Nishida H."/>
            <person name="Aasland R."/>
            <person name="Huzurbazar S."/>
            <person name="Westhof E."/>
            <person name="Delsuc F."/>
            <person name="Lehrach H."/>
            <person name="Reinhardt R."/>
            <person name="Weissenbach J."/>
            <person name="Roy S.W."/>
            <person name="Artiguenave F."/>
            <person name="Postlethwait J.H."/>
            <person name="Manak J.R."/>
            <person name="Thompson E.M."/>
            <person name="Jaillon O."/>
            <person name="Du Pasquier L."/>
            <person name="Boudinot P."/>
            <person name="Liberles D.A."/>
            <person name="Volff J.N."/>
            <person name="Philippe H."/>
            <person name="Lenhard B."/>
            <person name="Roest Crollius H."/>
            <person name="Wincker P."/>
            <person name="Chourrout D."/>
        </authorList>
    </citation>
    <scope>NUCLEOTIDE SEQUENCE [LARGE SCALE GENOMIC DNA]</scope>
</reference>
<protein>
    <recommendedName>
        <fullName evidence="1">Glutathione S-transferase C-terminal domain-containing protein</fullName>
    </recommendedName>
</protein>
<accession>E4XK76</accession>
<sequence length="141" mass="16379">MEYLSLKSEKCSEFIWSQYQASNVETQAKTLDLLAMAERQIIPLSSLKHFDDLRVYLVSLERTLATRTYLVLDRPGPADICLFLAIYCSKNVSFAGFPNLLRWYKTIIARFGNNLPTDPRYSYSSCRNLQGFTHIRKKVKR</sequence>
<dbReference type="SUPFAM" id="SSF47616">
    <property type="entry name" value="GST C-terminal domain-like"/>
    <property type="match status" value="1"/>
</dbReference>
<name>E4XK76_OIKDI</name>
<dbReference type="Gene3D" id="1.20.1050.10">
    <property type="match status" value="1"/>
</dbReference>
<dbReference type="AlphaFoldDB" id="E4XK76"/>
<organism evidence="2">
    <name type="scientific">Oikopleura dioica</name>
    <name type="common">Tunicate</name>
    <dbReference type="NCBI Taxonomy" id="34765"/>
    <lineage>
        <taxon>Eukaryota</taxon>
        <taxon>Metazoa</taxon>
        <taxon>Chordata</taxon>
        <taxon>Tunicata</taxon>
        <taxon>Appendicularia</taxon>
        <taxon>Copelata</taxon>
        <taxon>Oikopleuridae</taxon>
        <taxon>Oikopleura</taxon>
    </lineage>
</organism>
<gene>
    <name evidence="2" type="ORF">GSOID_T00013026001</name>
</gene>
<keyword evidence="3" id="KW-1185">Reference proteome</keyword>